<dbReference type="GeneID" id="96998713"/>
<reference evidence="2 3" key="1">
    <citation type="submission" date="2012-01" db="EMBL/GenBank/DDBJ databases">
        <title>The Genome Sequence of Helcococcus kunzii ATCC 51366.</title>
        <authorList>
            <consortium name="The Broad Institute Genome Sequencing Platform"/>
            <person name="Earl A."/>
            <person name="Ward D."/>
            <person name="Feldgarden M."/>
            <person name="Gevers D."/>
            <person name="Huys G."/>
            <person name="Young S.K."/>
            <person name="Zeng Q."/>
            <person name="Gargeya S."/>
            <person name="Fitzgerald M."/>
            <person name="Haas B."/>
            <person name="Abouelleil A."/>
            <person name="Alvarado L."/>
            <person name="Arachchi H.M."/>
            <person name="Berlin A."/>
            <person name="Chapman S.B."/>
            <person name="Gearin G."/>
            <person name="Goldberg J."/>
            <person name="Griggs A."/>
            <person name="Gujja S."/>
            <person name="Hansen M."/>
            <person name="Heiman D."/>
            <person name="Howarth C."/>
            <person name="Larimer J."/>
            <person name="Lui A."/>
            <person name="MacDonald P.J.P."/>
            <person name="McCowen C."/>
            <person name="Montmayeur A."/>
            <person name="Murphy C."/>
            <person name="Neiman D."/>
            <person name="Pearson M."/>
            <person name="Priest M."/>
            <person name="Roberts A."/>
            <person name="Saif S."/>
            <person name="Shea T."/>
            <person name="Sisk P."/>
            <person name="Stolte C."/>
            <person name="Sykes S."/>
            <person name="Wortman J."/>
            <person name="Nusbaum C."/>
            <person name="Birren B."/>
        </authorList>
    </citation>
    <scope>NUCLEOTIDE SEQUENCE [LARGE SCALE GENOMIC DNA]</scope>
    <source>
        <strain evidence="2 3">ATCC 51366</strain>
    </source>
</reference>
<dbReference type="HOGENOM" id="CLU_490711_0_0_9"/>
<comment type="caution">
    <text evidence="2">The sequence shown here is derived from an EMBL/GenBank/DDBJ whole genome shotgun (WGS) entry which is preliminary data.</text>
</comment>
<dbReference type="AlphaFoldDB" id="H3NMZ8"/>
<accession>H3NMZ8</accession>
<proteinExistence type="predicted"/>
<protein>
    <recommendedName>
        <fullName evidence="1">Glycoside hydrolase 123 catalytic domain-containing protein</fullName>
    </recommendedName>
</protein>
<dbReference type="InterPro" id="IPR025150">
    <property type="entry name" value="GH123_cat"/>
</dbReference>
<dbReference type="Pfam" id="PF13320">
    <property type="entry name" value="GH123_cat"/>
    <property type="match status" value="1"/>
</dbReference>
<name>H3NMZ8_9FIRM</name>
<keyword evidence="3" id="KW-1185">Reference proteome</keyword>
<evidence type="ECO:0000259" key="1">
    <source>
        <dbReference type="Pfam" id="PF13320"/>
    </source>
</evidence>
<dbReference type="OrthoDB" id="197680at2"/>
<evidence type="ECO:0000313" key="3">
    <source>
        <dbReference type="Proteomes" id="UP000004191"/>
    </source>
</evidence>
<sequence length="536" mass="62897">MALLFKIVDSNLNFNNINLKEFNNLEEVSELNSWKNDVNIIHVLAYSDKNTNISLDLEKTSDINYTIYSVKKSKVYGGEPVPPIPLYTDEDRVDSSDILIKKNEIKLSANEFQSFFIEIYIDKIFQFDHTDIKIKLEVDSKIYSKNFTINIDDKIVDFSYHFDIELWQYPYRVAEYYNVEAFSEKHLDILRQHIKPYKSVGGEFTTATLCEDAWGGQTYGKGDVKYPSMIKWIKTSNGVNFDYTDFDKWIDFCLEENIAKKIIVYGMAPWHQSFTYYEDDKLIYEKFDFDSEKYMNTWKIFLTDFISHLEDKNIFEKIYLGIDEQGFCKEVFDAVEQVKNSKGETLKIAAAIDNYTANAKYAEKVSHVSVSMIEFEKDRDRFYRFLDDRRNKGKTTLLYSCVGHKPGNFSLSQPGETYFTIVSASLADGFLRWAYDAWVKDPIKDATHKSFEPGDCFLVYPSLDEKYLPNISIRLLKIKEALYDVYKIRERLKYDKETIMSVLNNSNTKIVHSTDYLNKNEINKLNEDIKRIKELF</sequence>
<dbReference type="Proteomes" id="UP000004191">
    <property type="component" value="Unassembled WGS sequence"/>
</dbReference>
<feature type="domain" description="Glycoside hydrolase 123 catalytic" evidence="1">
    <location>
        <begin position="167"/>
        <end position="489"/>
    </location>
</feature>
<gene>
    <name evidence="2" type="ORF">HMPREF9709_00709</name>
</gene>
<dbReference type="RefSeq" id="WP_005398023.1">
    <property type="nucleotide sequence ID" value="NZ_JH601088.1"/>
</dbReference>
<evidence type="ECO:0000313" key="2">
    <source>
        <dbReference type="EMBL" id="EHR34402.1"/>
    </source>
</evidence>
<dbReference type="PATRIC" id="fig|883114.3.peg.702"/>
<dbReference type="STRING" id="883114.HMPREF9709_00709"/>
<dbReference type="EMBL" id="AGEI01000020">
    <property type="protein sequence ID" value="EHR34402.1"/>
    <property type="molecule type" value="Genomic_DNA"/>
</dbReference>
<dbReference type="eggNOG" id="COG3934">
    <property type="taxonomic scope" value="Bacteria"/>
</dbReference>
<organism evidence="2 3">
    <name type="scientific">Helcococcus kunzii ATCC 51366</name>
    <dbReference type="NCBI Taxonomy" id="883114"/>
    <lineage>
        <taxon>Bacteria</taxon>
        <taxon>Bacillati</taxon>
        <taxon>Bacillota</taxon>
        <taxon>Tissierellia</taxon>
        <taxon>Tissierellales</taxon>
        <taxon>Peptoniphilaceae</taxon>
        <taxon>Helcococcus</taxon>
    </lineage>
</organism>